<feature type="region of interest" description="Disordered" evidence="1">
    <location>
        <begin position="31"/>
        <end position="57"/>
    </location>
</feature>
<sequence>MQCATDTPGPSSSIWAQLTTASGQIVKSVQPGVKRPRYRTEMVRKDSGLDLASDGTR</sequence>
<accession>A0A6A4GPC1</accession>
<proteinExistence type="predicted"/>
<feature type="compositionally biased region" description="Basic and acidic residues" evidence="1">
    <location>
        <begin position="38"/>
        <end position="48"/>
    </location>
</feature>
<evidence type="ECO:0000313" key="3">
    <source>
        <dbReference type="Proteomes" id="UP000799118"/>
    </source>
</evidence>
<evidence type="ECO:0000256" key="1">
    <source>
        <dbReference type="SAM" id="MobiDB-lite"/>
    </source>
</evidence>
<organism evidence="2 3">
    <name type="scientific">Gymnopus androsaceus JB14</name>
    <dbReference type="NCBI Taxonomy" id="1447944"/>
    <lineage>
        <taxon>Eukaryota</taxon>
        <taxon>Fungi</taxon>
        <taxon>Dikarya</taxon>
        <taxon>Basidiomycota</taxon>
        <taxon>Agaricomycotina</taxon>
        <taxon>Agaricomycetes</taxon>
        <taxon>Agaricomycetidae</taxon>
        <taxon>Agaricales</taxon>
        <taxon>Marasmiineae</taxon>
        <taxon>Omphalotaceae</taxon>
        <taxon>Gymnopus</taxon>
    </lineage>
</organism>
<name>A0A6A4GPC1_9AGAR</name>
<reference evidence="2" key="1">
    <citation type="journal article" date="2019" name="Environ. Microbiol.">
        <title>Fungal ecological strategies reflected in gene transcription - a case study of two litter decomposers.</title>
        <authorList>
            <person name="Barbi F."/>
            <person name="Kohler A."/>
            <person name="Barry K."/>
            <person name="Baskaran P."/>
            <person name="Daum C."/>
            <person name="Fauchery L."/>
            <person name="Ihrmark K."/>
            <person name="Kuo A."/>
            <person name="LaButti K."/>
            <person name="Lipzen A."/>
            <person name="Morin E."/>
            <person name="Grigoriev I.V."/>
            <person name="Henrissat B."/>
            <person name="Lindahl B."/>
            <person name="Martin F."/>
        </authorList>
    </citation>
    <scope>NUCLEOTIDE SEQUENCE</scope>
    <source>
        <strain evidence="2">JB14</strain>
    </source>
</reference>
<protein>
    <submittedName>
        <fullName evidence="2">Uncharacterized protein</fullName>
    </submittedName>
</protein>
<dbReference type="Proteomes" id="UP000799118">
    <property type="component" value="Unassembled WGS sequence"/>
</dbReference>
<dbReference type="AlphaFoldDB" id="A0A6A4GPC1"/>
<keyword evidence="3" id="KW-1185">Reference proteome</keyword>
<dbReference type="EMBL" id="ML769817">
    <property type="protein sequence ID" value="KAE9387180.1"/>
    <property type="molecule type" value="Genomic_DNA"/>
</dbReference>
<gene>
    <name evidence="2" type="ORF">BT96DRAFT_927708</name>
</gene>
<evidence type="ECO:0000313" key="2">
    <source>
        <dbReference type="EMBL" id="KAE9387180.1"/>
    </source>
</evidence>